<dbReference type="Proteomes" id="UP001055072">
    <property type="component" value="Unassembled WGS sequence"/>
</dbReference>
<evidence type="ECO:0000313" key="1">
    <source>
        <dbReference type="EMBL" id="KAI0094871.1"/>
    </source>
</evidence>
<keyword evidence="2" id="KW-1185">Reference proteome</keyword>
<dbReference type="EMBL" id="MU274900">
    <property type="protein sequence ID" value="KAI0094871.1"/>
    <property type="molecule type" value="Genomic_DNA"/>
</dbReference>
<comment type="caution">
    <text evidence="1">The sequence shown here is derived from an EMBL/GenBank/DDBJ whole genome shotgun (WGS) entry which is preliminary data.</text>
</comment>
<name>A0ACB8UKY4_9APHY</name>
<reference evidence="1" key="1">
    <citation type="journal article" date="2021" name="Environ. Microbiol.">
        <title>Gene family expansions and transcriptome signatures uncover fungal adaptations to wood decay.</title>
        <authorList>
            <person name="Hage H."/>
            <person name="Miyauchi S."/>
            <person name="Viragh M."/>
            <person name="Drula E."/>
            <person name="Min B."/>
            <person name="Chaduli D."/>
            <person name="Navarro D."/>
            <person name="Favel A."/>
            <person name="Norest M."/>
            <person name="Lesage-Meessen L."/>
            <person name="Balint B."/>
            <person name="Merenyi Z."/>
            <person name="de Eugenio L."/>
            <person name="Morin E."/>
            <person name="Martinez A.T."/>
            <person name="Baldrian P."/>
            <person name="Stursova M."/>
            <person name="Martinez M.J."/>
            <person name="Novotny C."/>
            <person name="Magnuson J.K."/>
            <person name="Spatafora J.W."/>
            <person name="Maurice S."/>
            <person name="Pangilinan J."/>
            <person name="Andreopoulos W."/>
            <person name="LaButti K."/>
            <person name="Hundley H."/>
            <person name="Na H."/>
            <person name="Kuo A."/>
            <person name="Barry K."/>
            <person name="Lipzen A."/>
            <person name="Henrissat B."/>
            <person name="Riley R."/>
            <person name="Ahrendt S."/>
            <person name="Nagy L.G."/>
            <person name="Grigoriev I.V."/>
            <person name="Martin F."/>
            <person name="Rosso M.N."/>
        </authorList>
    </citation>
    <scope>NUCLEOTIDE SEQUENCE</scope>
    <source>
        <strain evidence="1">CBS 384.51</strain>
    </source>
</reference>
<proteinExistence type="predicted"/>
<sequence>MQAYHTQNYYAGHPQYPQRPPPGPQPGTYLTGFSATYPHFVQPPPPPGSQVPPPGYQPFPGAVYPPEQYDGYPVVPDRRRDRDRTRDWERERERGDKYGLSRSKTVATPNPNAVPLKSAMKRRHDRSASVSNAPPMQQPSMSRASSRAPSESRERTTSTGRRRADSLPPKYDYLFLTFPTSNEVKVENCDFHTVEELRQRILPSWPAGVGQEGMSRHEPIWTAQFNGTPWATSSTSPDSIIARRMICSIYAVLASQGYAYTATASTSNPPAKLIFARSAPEQVPYFFTISVSTSGSKLSILDAPPLVIDNLGRELNAYFQRLIEVNRTTADGETRIQIGRGNSSASDSDKLRFSTHVLSFLGSHGFKLDGSIPMGKAGPLGFGSRKELWIFRATHTKRPPSAGRNRTGSMNSQVRDGSAHGHNSMHDHDDQY</sequence>
<organism evidence="1 2">
    <name type="scientific">Irpex rosettiformis</name>
    <dbReference type="NCBI Taxonomy" id="378272"/>
    <lineage>
        <taxon>Eukaryota</taxon>
        <taxon>Fungi</taxon>
        <taxon>Dikarya</taxon>
        <taxon>Basidiomycota</taxon>
        <taxon>Agaricomycotina</taxon>
        <taxon>Agaricomycetes</taxon>
        <taxon>Polyporales</taxon>
        <taxon>Irpicaceae</taxon>
        <taxon>Irpex</taxon>
    </lineage>
</organism>
<evidence type="ECO:0000313" key="2">
    <source>
        <dbReference type="Proteomes" id="UP001055072"/>
    </source>
</evidence>
<protein>
    <submittedName>
        <fullName evidence="1">Uncharacterized protein</fullName>
    </submittedName>
</protein>
<gene>
    <name evidence="1" type="ORF">BDY19DRAFT_915025</name>
</gene>
<accession>A0ACB8UKY4</accession>